<dbReference type="Gene3D" id="3.90.20.20">
    <property type="match status" value="1"/>
</dbReference>
<gene>
    <name evidence="3 7" type="primary">grpE</name>
    <name evidence="7" type="ORF">Cop2CBH44_28900</name>
</gene>
<dbReference type="SUPFAM" id="SSF58014">
    <property type="entry name" value="Coiled-coil domain of nucleotide exchange factor GrpE"/>
    <property type="match status" value="1"/>
</dbReference>
<accession>A0A7G1I521</accession>
<dbReference type="InterPro" id="IPR009012">
    <property type="entry name" value="GrpE_head"/>
</dbReference>
<dbReference type="GO" id="GO:0051087">
    <property type="term" value="F:protein-folding chaperone binding"/>
    <property type="evidence" value="ECO:0007669"/>
    <property type="project" value="InterPro"/>
</dbReference>
<feature type="region of interest" description="Disordered" evidence="6">
    <location>
        <begin position="1"/>
        <end position="44"/>
    </location>
</feature>
<evidence type="ECO:0000256" key="3">
    <source>
        <dbReference type="HAMAP-Rule" id="MF_01151"/>
    </source>
</evidence>
<dbReference type="InterPro" id="IPR013805">
    <property type="entry name" value="GrpE_CC"/>
</dbReference>
<feature type="coiled-coil region" evidence="5">
    <location>
        <begin position="46"/>
        <end position="73"/>
    </location>
</feature>
<dbReference type="GO" id="GO:0000774">
    <property type="term" value="F:adenyl-nucleotide exchange factor activity"/>
    <property type="evidence" value="ECO:0007669"/>
    <property type="project" value="InterPro"/>
</dbReference>
<evidence type="ECO:0000256" key="4">
    <source>
        <dbReference type="RuleBase" id="RU004478"/>
    </source>
</evidence>
<comment type="function">
    <text evidence="3">Participates actively in the response to hyperosmotic and heat shock by preventing the aggregation of stress-denatured proteins, in association with DnaK and GrpE. It is the nucleotide exchange factor for DnaK and may function as a thermosensor. Unfolded proteins bind initially to DnaJ; upon interaction with the DnaJ-bound protein, DnaK hydrolyzes its bound ATP, resulting in the formation of a stable complex. GrpE releases ADP from DnaK; ATP binding to DnaK triggers the release of the substrate protein, thus completing the reaction cycle. Several rounds of ATP-dependent interactions between DnaJ, DnaK and GrpE are required for fully efficient folding.</text>
</comment>
<dbReference type="GO" id="GO:0051082">
    <property type="term" value="F:unfolded protein binding"/>
    <property type="evidence" value="ECO:0007669"/>
    <property type="project" value="TreeGrafter"/>
</dbReference>
<dbReference type="Pfam" id="PF01025">
    <property type="entry name" value="GrpE"/>
    <property type="match status" value="1"/>
</dbReference>
<reference evidence="8" key="1">
    <citation type="submission" date="2020-07" db="EMBL/GenBank/DDBJ databases">
        <title>Complete genome sequencing of Coprobacter sp. strain 2CBH44.</title>
        <authorList>
            <person name="Sakamoto M."/>
            <person name="Murakami T."/>
            <person name="Mori H."/>
        </authorList>
    </citation>
    <scope>NUCLEOTIDE SEQUENCE [LARGE SCALE GENOMIC DNA]</scope>
    <source>
        <strain evidence="8">2CBH44</strain>
    </source>
</reference>
<dbReference type="AlphaFoldDB" id="A0A7G1I521"/>
<sequence length="199" mass="22373">MGEKKNKKKDFHAASGGDKSPDVPENMNEELVEESVEDTVDSISDTDKLSEEIAELTAKNEKLNKDYLLLMADFDNYRKRTLKEKADLLKSGGEDCLKNILPIVDDFERGLMAIGESADVDAVKEGMTLIYNKFKNYLNQHGIKEIPTTGEDFNTEYHEAVTMYPAPQPELKGKVIDCVQKGYTMNDKVIRFAKVVVGE</sequence>
<feature type="compositionally biased region" description="Basic residues" evidence="6">
    <location>
        <begin position="1"/>
        <end position="10"/>
    </location>
</feature>
<dbReference type="GO" id="GO:0042803">
    <property type="term" value="F:protein homodimerization activity"/>
    <property type="evidence" value="ECO:0007669"/>
    <property type="project" value="InterPro"/>
</dbReference>
<comment type="similarity">
    <text evidence="1 3 4">Belongs to the GrpE family.</text>
</comment>
<dbReference type="GO" id="GO:0005737">
    <property type="term" value="C:cytoplasm"/>
    <property type="evidence" value="ECO:0007669"/>
    <property type="project" value="UniProtKB-SubCell"/>
</dbReference>
<dbReference type="HAMAP" id="MF_01151">
    <property type="entry name" value="GrpE"/>
    <property type="match status" value="1"/>
</dbReference>
<dbReference type="SUPFAM" id="SSF51064">
    <property type="entry name" value="Head domain of nucleotide exchange factor GrpE"/>
    <property type="match status" value="1"/>
</dbReference>
<dbReference type="PRINTS" id="PR00773">
    <property type="entry name" value="GRPEPROTEIN"/>
</dbReference>
<evidence type="ECO:0000256" key="5">
    <source>
        <dbReference type="SAM" id="Coils"/>
    </source>
</evidence>
<dbReference type="RefSeq" id="WP_021929701.1">
    <property type="nucleotide sequence ID" value="NZ_AP023322.1"/>
</dbReference>
<keyword evidence="3" id="KW-0346">Stress response</keyword>
<dbReference type="InterPro" id="IPR000740">
    <property type="entry name" value="GrpE"/>
</dbReference>
<dbReference type="Gene3D" id="2.30.22.10">
    <property type="entry name" value="Head domain of nucleotide exchange factor GrpE"/>
    <property type="match status" value="1"/>
</dbReference>
<dbReference type="GO" id="GO:0006457">
    <property type="term" value="P:protein folding"/>
    <property type="evidence" value="ECO:0007669"/>
    <property type="project" value="InterPro"/>
</dbReference>
<evidence type="ECO:0000313" key="7">
    <source>
        <dbReference type="EMBL" id="BCI64537.1"/>
    </source>
</evidence>
<keyword evidence="5" id="KW-0175">Coiled coil</keyword>
<dbReference type="KEGG" id="copr:Cop2CBH44_28900"/>
<evidence type="ECO:0000256" key="6">
    <source>
        <dbReference type="SAM" id="MobiDB-lite"/>
    </source>
</evidence>
<keyword evidence="2 3" id="KW-0143">Chaperone</keyword>
<comment type="subcellular location">
    <subcellularLocation>
        <location evidence="3">Cytoplasm</location>
    </subcellularLocation>
</comment>
<dbReference type="PANTHER" id="PTHR21237">
    <property type="entry name" value="GRPE PROTEIN"/>
    <property type="match status" value="1"/>
</dbReference>
<organism evidence="7 8">
    <name type="scientific">Coprobacter secundus subsp. similis</name>
    <dbReference type="NCBI Taxonomy" id="2751153"/>
    <lineage>
        <taxon>Bacteria</taxon>
        <taxon>Pseudomonadati</taxon>
        <taxon>Bacteroidota</taxon>
        <taxon>Bacteroidia</taxon>
        <taxon>Bacteroidales</taxon>
        <taxon>Barnesiellaceae</taxon>
        <taxon>Coprobacter</taxon>
    </lineage>
</organism>
<dbReference type="Proteomes" id="UP000594042">
    <property type="component" value="Chromosome"/>
</dbReference>
<dbReference type="PANTHER" id="PTHR21237:SF23">
    <property type="entry name" value="GRPE PROTEIN HOMOLOG, MITOCHONDRIAL"/>
    <property type="match status" value="1"/>
</dbReference>
<evidence type="ECO:0000256" key="1">
    <source>
        <dbReference type="ARBA" id="ARBA00009054"/>
    </source>
</evidence>
<evidence type="ECO:0000256" key="2">
    <source>
        <dbReference type="ARBA" id="ARBA00023186"/>
    </source>
</evidence>
<name>A0A7G1I521_9BACT</name>
<protein>
    <recommendedName>
        <fullName evidence="3">Protein GrpE</fullName>
    </recommendedName>
    <alternativeName>
        <fullName evidence="3">HSP-70 cofactor</fullName>
    </alternativeName>
</protein>
<dbReference type="CDD" id="cd00446">
    <property type="entry name" value="GrpE"/>
    <property type="match status" value="1"/>
</dbReference>
<dbReference type="EMBL" id="AP023322">
    <property type="protein sequence ID" value="BCI64537.1"/>
    <property type="molecule type" value="Genomic_DNA"/>
</dbReference>
<proteinExistence type="inferred from homology"/>
<evidence type="ECO:0000313" key="8">
    <source>
        <dbReference type="Proteomes" id="UP000594042"/>
    </source>
</evidence>
<keyword evidence="3" id="KW-0963">Cytoplasm</keyword>
<feature type="compositionally biased region" description="Acidic residues" evidence="6">
    <location>
        <begin position="27"/>
        <end position="40"/>
    </location>
</feature>
<keyword evidence="8" id="KW-1185">Reference proteome</keyword>
<comment type="subunit">
    <text evidence="3">Homodimer.</text>
</comment>